<keyword evidence="2" id="KW-1185">Reference proteome</keyword>
<sequence>MHPLAADLKALRRGRAVHTTPLPPRIGPALRTLCAITPTDDDVAARTKVVDTLTELAEKLPEDLRLCFTAAFALTEETRHPFYVDRLAWAGAQLSRESRTIRRRVDESILTVTQLAHSRPRATWHTEELRTVVTLTAEPEVFEFRRLVADTEITDVDLGWSTKAGVEDLAIDLIHGGVLTERVRKARNRVATTVRLPVPLRTGQVHDLAVRLRPQPMHRHYVCTPHTRCQFFTLRVAFSLADLPERVLLVDGVPPSEVEDDLADHHRLALDGTGQITVTFTDLTPHLSYGLRW</sequence>
<dbReference type="RefSeq" id="WP_253884698.1">
    <property type="nucleotide sequence ID" value="NZ_BAAAVB010000002.1"/>
</dbReference>
<comment type="caution">
    <text evidence="1">The sequence shown here is derived from an EMBL/GenBank/DDBJ whole genome shotgun (WGS) entry which is preliminary data.</text>
</comment>
<reference evidence="1 2" key="1">
    <citation type="submission" date="2022-06" db="EMBL/GenBank/DDBJ databases">
        <title>Genomic Encyclopedia of Archaeal and Bacterial Type Strains, Phase II (KMG-II): from individual species to whole genera.</title>
        <authorList>
            <person name="Goeker M."/>
        </authorList>
    </citation>
    <scope>NUCLEOTIDE SEQUENCE [LARGE SCALE GENOMIC DNA]</scope>
    <source>
        <strain evidence="1 2">DSM 44255</strain>
    </source>
</reference>
<name>A0ABT1I5D6_9PSEU</name>
<evidence type="ECO:0000313" key="1">
    <source>
        <dbReference type="EMBL" id="MCP2267784.1"/>
    </source>
</evidence>
<organism evidence="1 2">
    <name type="scientific">Actinokineospora diospyrosa</name>
    <dbReference type="NCBI Taxonomy" id="103728"/>
    <lineage>
        <taxon>Bacteria</taxon>
        <taxon>Bacillati</taxon>
        <taxon>Actinomycetota</taxon>
        <taxon>Actinomycetes</taxon>
        <taxon>Pseudonocardiales</taxon>
        <taxon>Pseudonocardiaceae</taxon>
        <taxon>Actinokineospora</taxon>
    </lineage>
</organism>
<dbReference type="EMBL" id="JAMTCO010000001">
    <property type="protein sequence ID" value="MCP2267784.1"/>
    <property type="molecule type" value="Genomic_DNA"/>
</dbReference>
<proteinExistence type="predicted"/>
<protein>
    <submittedName>
        <fullName evidence="1">Uncharacterized protein</fullName>
    </submittedName>
</protein>
<accession>A0ABT1I5D6</accession>
<evidence type="ECO:0000313" key="2">
    <source>
        <dbReference type="Proteomes" id="UP001205185"/>
    </source>
</evidence>
<gene>
    <name evidence="1" type="ORF">LV75_000266</name>
</gene>
<dbReference type="Proteomes" id="UP001205185">
    <property type="component" value="Unassembled WGS sequence"/>
</dbReference>